<evidence type="ECO:0000313" key="6">
    <source>
        <dbReference type="Proteomes" id="UP000077202"/>
    </source>
</evidence>
<evidence type="ECO:0000256" key="1">
    <source>
        <dbReference type="ARBA" id="ARBA00007637"/>
    </source>
</evidence>
<organism evidence="5 6">
    <name type="scientific">Marchantia polymorpha subsp. ruderalis</name>
    <dbReference type="NCBI Taxonomy" id="1480154"/>
    <lineage>
        <taxon>Eukaryota</taxon>
        <taxon>Viridiplantae</taxon>
        <taxon>Streptophyta</taxon>
        <taxon>Embryophyta</taxon>
        <taxon>Marchantiophyta</taxon>
        <taxon>Marchantiopsida</taxon>
        <taxon>Marchantiidae</taxon>
        <taxon>Marchantiales</taxon>
        <taxon>Marchantiaceae</taxon>
        <taxon>Marchantia</taxon>
    </lineage>
</organism>
<dbReference type="SUPFAM" id="SSF51735">
    <property type="entry name" value="NAD(P)-binding Rossmann-fold domains"/>
    <property type="match status" value="1"/>
</dbReference>
<reference evidence="5" key="1">
    <citation type="submission" date="2016-03" db="EMBL/GenBank/DDBJ databases">
        <title>Mechanisms controlling the formation of the plant cell surface in tip-growing cells are functionally conserved among land plants.</title>
        <authorList>
            <person name="Honkanen S."/>
            <person name="Jones V.A."/>
            <person name="Morieri G."/>
            <person name="Champion C."/>
            <person name="Hetherington A.J."/>
            <person name="Kelly S."/>
            <person name="Saint-Marcoux D."/>
            <person name="Proust H."/>
            <person name="Prescott H."/>
            <person name="Dolan L."/>
        </authorList>
    </citation>
    <scope>NUCLEOTIDE SEQUENCE [LARGE SCALE GENOMIC DNA]</scope>
    <source>
        <tissue evidence="5">Whole gametophyte</tissue>
    </source>
</reference>
<feature type="transmembrane region" description="Helical" evidence="3">
    <location>
        <begin position="20"/>
        <end position="43"/>
    </location>
</feature>
<evidence type="ECO:0000256" key="3">
    <source>
        <dbReference type="SAM" id="Phobius"/>
    </source>
</evidence>
<dbReference type="Gene3D" id="3.40.50.720">
    <property type="entry name" value="NAD(P)-binding Rossmann-like Domain"/>
    <property type="match status" value="1"/>
</dbReference>
<sequence>MVFEGFVEQVRFLSEFECSLYLIILALGVTLVLLLVCGMPLLLREDAHEQSRRDGVQEPAESAPGLWQNQEWQSSVHLSCQLGPNAGDEQHRKMVVIVTGAAGFIGLHVCLALKSRGHGVVGLDNFNTYADFSLKRDRQKVLSKHGVFVINGDINDALLLRKLFDMVPFTHVMHLAAQPSIRYAAENPGAYVHSNIAGLVTLLEACRRANPQPAFIWSSSSSVYGLNTKVPYSEEDRCDQPATLYAASKKAGEGFVHIYNHTHGLSTTTLRLGTVYGPWGRPDMAYWIFTKNILRGKEITIYEGPNNADLARDWTYIDDIVQGCLRAMETAQKSTGSGGRKMAPAQCRTYNLGCNNPVTLPTLISILELNLQVQARIRTVELPPNCNSPFMYSSVSLARAELGYDPSTGPEVWWNLSMLQLQAVERRSLKSEGIFNIKSRYVEEITSKRSCRTYSESPKPGWSSSSPQRANVKWNIGLEERKEGTLLGVKEAGRSQNAAVKLFAFLQSHIEEHPKRATTPFGSESAAVQLRIVSEAGSKQVGPKGCPNFAHVQPLQ</sequence>
<keyword evidence="3" id="KW-0812">Transmembrane</keyword>
<dbReference type="InterPro" id="IPR036291">
    <property type="entry name" value="NAD(P)-bd_dom_sf"/>
</dbReference>
<evidence type="ECO:0000259" key="4">
    <source>
        <dbReference type="Pfam" id="PF01370"/>
    </source>
</evidence>
<dbReference type="InterPro" id="IPR001509">
    <property type="entry name" value="Epimerase_deHydtase"/>
</dbReference>
<comment type="caution">
    <text evidence="5">The sequence shown here is derived from an EMBL/GenBank/DDBJ whole genome shotgun (WGS) entry which is preliminary data.</text>
</comment>
<dbReference type="Pfam" id="PF01370">
    <property type="entry name" value="Epimerase"/>
    <property type="match status" value="1"/>
</dbReference>
<dbReference type="EMBL" id="LVLJ01003580">
    <property type="protein sequence ID" value="OAE20848.1"/>
    <property type="molecule type" value="Genomic_DNA"/>
</dbReference>
<dbReference type="Proteomes" id="UP000077202">
    <property type="component" value="Unassembled WGS sequence"/>
</dbReference>
<dbReference type="AlphaFoldDB" id="A0A176VIS1"/>
<evidence type="ECO:0000313" key="5">
    <source>
        <dbReference type="EMBL" id="OAE20848.1"/>
    </source>
</evidence>
<protein>
    <recommendedName>
        <fullName evidence="4">NAD-dependent epimerase/dehydratase domain-containing protein</fullName>
    </recommendedName>
</protein>
<comment type="similarity">
    <text evidence="1">Belongs to the NAD(P)-dependent epimerase/dehydratase family.</text>
</comment>
<keyword evidence="3" id="KW-0472">Membrane</keyword>
<proteinExistence type="inferred from homology"/>
<keyword evidence="3" id="KW-1133">Transmembrane helix</keyword>
<name>A0A176VIS1_MARPO</name>
<feature type="domain" description="NAD-dependent epimerase/dehydratase" evidence="4">
    <location>
        <begin position="96"/>
        <end position="333"/>
    </location>
</feature>
<keyword evidence="6" id="KW-1185">Reference proteome</keyword>
<accession>A0A176VIS1</accession>
<dbReference type="PRINTS" id="PR01713">
    <property type="entry name" value="NUCEPIMERASE"/>
</dbReference>
<dbReference type="PANTHER" id="PTHR43574">
    <property type="entry name" value="EPIMERASE-RELATED"/>
    <property type="match status" value="1"/>
</dbReference>
<gene>
    <name evidence="5" type="ORF">AXG93_2964s1250</name>
</gene>
<keyword evidence="2" id="KW-0520">NAD</keyword>
<evidence type="ECO:0000256" key="2">
    <source>
        <dbReference type="ARBA" id="ARBA00023027"/>
    </source>
</evidence>